<feature type="domain" description="Metallo-beta-lactamase" evidence="6">
    <location>
        <begin position="67"/>
        <end position="281"/>
    </location>
</feature>
<sequence>MLSLSLLLLLAGETLSSPSPPPFTLTIPPGNPAHLSIIDSTTRLAALNPSFLTTPPIPGFDLLPNLPAWSFLIESTTPGVNKKAIFDLGMPPNYPEAFTPSRYNFMVANNLSADITHHVSEILVQHNVSLDSINAIIWSHSHSDHIGDPKTFPASASLVVGPGFTEEFMPGYPTDPESEIPDDIFSSGRELVELGEDDFPIDLGGLAANDFFGDGSLYILNTPGHMIGHLAALVRTTTSPDTFVFLAGDLIHHAAELRPSSAPYYNEIPNDAQNYYDCPFHDHKGKGKGKGKSTCNKQKCPTKQEFENLIESVGRDPKGPVLLPVIYHNFTETMTSIEHSKGFDVQENIWLVYAHDPYLLPEYNVGVKLFPERANEWFGTQWRRNTHWRFLEDFVDGAIALRGSVCI</sequence>
<dbReference type="GO" id="GO:0016787">
    <property type="term" value="F:hydrolase activity"/>
    <property type="evidence" value="ECO:0007669"/>
    <property type="project" value="UniProtKB-KW"/>
</dbReference>
<reference evidence="7" key="1">
    <citation type="journal article" date="2023" name="Mol. Phylogenet. Evol.">
        <title>Genome-scale phylogeny and comparative genomics of the fungal order Sordariales.</title>
        <authorList>
            <person name="Hensen N."/>
            <person name="Bonometti L."/>
            <person name="Westerberg I."/>
            <person name="Brannstrom I.O."/>
            <person name="Guillou S."/>
            <person name="Cros-Aarteil S."/>
            <person name="Calhoun S."/>
            <person name="Haridas S."/>
            <person name="Kuo A."/>
            <person name="Mondo S."/>
            <person name="Pangilinan J."/>
            <person name="Riley R."/>
            <person name="LaButti K."/>
            <person name="Andreopoulos B."/>
            <person name="Lipzen A."/>
            <person name="Chen C."/>
            <person name="Yan M."/>
            <person name="Daum C."/>
            <person name="Ng V."/>
            <person name="Clum A."/>
            <person name="Steindorff A."/>
            <person name="Ohm R.A."/>
            <person name="Martin F."/>
            <person name="Silar P."/>
            <person name="Natvig D.O."/>
            <person name="Lalanne C."/>
            <person name="Gautier V."/>
            <person name="Ament-Velasquez S.L."/>
            <person name="Kruys A."/>
            <person name="Hutchinson M.I."/>
            <person name="Powell A.J."/>
            <person name="Barry K."/>
            <person name="Miller A.N."/>
            <person name="Grigoriev I.V."/>
            <person name="Debuchy R."/>
            <person name="Gladieux P."/>
            <person name="Hiltunen Thoren M."/>
            <person name="Johannesson H."/>
        </authorList>
    </citation>
    <scope>NUCLEOTIDE SEQUENCE</scope>
    <source>
        <strain evidence="7">CBS 990.96</strain>
    </source>
</reference>
<evidence type="ECO:0000256" key="4">
    <source>
        <dbReference type="ARBA" id="ARBA00022833"/>
    </source>
</evidence>
<evidence type="ECO:0000256" key="3">
    <source>
        <dbReference type="ARBA" id="ARBA00022801"/>
    </source>
</evidence>
<keyword evidence="5" id="KW-0732">Signal</keyword>
<keyword evidence="8" id="KW-1185">Reference proteome</keyword>
<evidence type="ECO:0000256" key="5">
    <source>
        <dbReference type="SAM" id="SignalP"/>
    </source>
</evidence>
<keyword evidence="3" id="KW-0378">Hydrolase</keyword>
<evidence type="ECO:0000313" key="7">
    <source>
        <dbReference type="EMBL" id="KAK4228771.1"/>
    </source>
</evidence>
<dbReference type="InterPro" id="IPR036866">
    <property type="entry name" value="RibonucZ/Hydroxyglut_hydro"/>
</dbReference>
<reference evidence="7" key="2">
    <citation type="submission" date="2023-05" db="EMBL/GenBank/DDBJ databases">
        <authorList>
            <consortium name="Lawrence Berkeley National Laboratory"/>
            <person name="Steindorff A."/>
            <person name="Hensen N."/>
            <person name="Bonometti L."/>
            <person name="Westerberg I."/>
            <person name="Brannstrom I.O."/>
            <person name="Guillou S."/>
            <person name="Cros-Aarteil S."/>
            <person name="Calhoun S."/>
            <person name="Haridas S."/>
            <person name="Kuo A."/>
            <person name="Mondo S."/>
            <person name="Pangilinan J."/>
            <person name="Riley R."/>
            <person name="Labutti K."/>
            <person name="Andreopoulos B."/>
            <person name="Lipzen A."/>
            <person name="Chen C."/>
            <person name="Yanf M."/>
            <person name="Daum C."/>
            <person name="Ng V."/>
            <person name="Clum A."/>
            <person name="Ohm R."/>
            <person name="Martin F."/>
            <person name="Silar P."/>
            <person name="Natvig D."/>
            <person name="Lalanne C."/>
            <person name="Gautier V."/>
            <person name="Ament-Velasquez S.L."/>
            <person name="Kruys A."/>
            <person name="Hutchinson M.I."/>
            <person name="Powell A.J."/>
            <person name="Barry K."/>
            <person name="Miller A.N."/>
            <person name="Grigoriev I.V."/>
            <person name="Debuchy R."/>
            <person name="Gladieux P."/>
            <person name="Thoren M.H."/>
            <person name="Johannesson H."/>
        </authorList>
    </citation>
    <scope>NUCLEOTIDE SEQUENCE</scope>
    <source>
        <strain evidence="7">CBS 990.96</strain>
    </source>
</reference>
<dbReference type="SUPFAM" id="SSF56281">
    <property type="entry name" value="Metallo-hydrolase/oxidoreductase"/>
    <property type="match status" value="1"/>
</dbReference>
<evidence type="ECO:0000313" key="8">
    <source>
        <dbReference type="Proteomes" id="UP001301958"/>
    </source>
</evidence>
<dbReference type="PANTHER" id="PTHR42978:SF5">
    <property type="entry name" value="METALLO-BETA-LACTAMASE DOMAIN-CONTAINING PROTEIN"/>
    <property type="match status" value="1"/>
</dbReference>
<gene>
    <name evidence="7" type="ORF">QBC38DRAFT_361138</name>
</gene>
<dbReference type="AlphaFoldDB" id="A0AAN7BSA5"/>
<dbReference type="InterPro" id="IPR001279">
    <property type="entry name" value="Metallo-B-lactamas"/>
</dbReference>
<organism evidence="7 8">
    <name type="scientific">Podospora fimiseda</name>
    <dbReference type="NCBI Taxonomy" id="252190"/>
    <lineage>
        <taxon>Eukaryota</taxon>
        <taxon>Fungi</taxon>
        <taxon>Dikarya</taxon>
        <taxon>Ascomycota</taxon>
        <taxon>Pezizomycotina</taxon>
        <taxon>Sordariomycetes</taxon>
        <taxon>Sordariomycetidae</taxon>
        <taxon>Sordariales</taxon>
        <taxon>Podosporaceae</taxon>
        <taxon>Podospora</taxon>
    </lineage>
</organism>
<keyword evidence="4" id="KW-0862">Zinc</keyword>
<accession>A0AAN7BSA5</accession>
<comment type="caution">
    <text evidence="7">The sequence shown here is derived from an EMBL/GenBank/DDBJ whole genome shotgun (WGS) entry which is preliminary data.</text>
</comment>
<comment type="similarity">
    <text evidence="1">Belongs to the metallo-beta-lactamase superfamily.</text>
</comment>
<dbReference type="SMART" id="SM00849">
    <property type="entry name" value="Lactamase_B"/>
    <property type="match status" value="1"/>
</dbReference>
<feature type="signal peptide" evidence="5">
    <location>
        <begin position="1"/>
        <end position="16"/>
    </location>
</feature>
<proteinExistence type="inferred from homology"/>
<dbReference type="GO" id="GO:0046872">
    <property type="term" value="F:metal ion binding"/>
    <property type="evidence" value="ECO:0007669"/>
    <property type="project" value="UniProtKB-KW"/>
</dbReference>
<keyword evidence="2" id="KW-0479">Metal-binding</keyword>
<protein>
    <submittedName>
        <fullName evidence="7">Beta-lactamase-like protein</fullName>
    </submittedName>
</protein>
<dbReference type="InterPro" id="IPR051013">
    <property type="entry name" value="MBL_superfamily_lactonases"/>
</dbReference>
<evidence type="ECO:0000256" key="1">
    <source>
        <dbReference type="ARBA" id="ARBA00007749"/>
    </source>
</evidence>
<dbReference type="Pfam" id="PF00753">
    <property type="entry name" value="Lactamase_B"/>
    <property type="match status" value="1"/>
</dbReference>
<feature type="chain" id="PRO_5042834410" evidence="5">
    <location>
        <begin position="17"/>
        <end position="407"/>
    </location>
</feature>
<dbReference type="PANTHER" id="PTHR42978">
    <property type="entry name" value="QUORUM-QUENCHING LACTONASE YTNP-RELATED-RELATED"/>
    <property type="match status" value="1"/>
</dbReference>
<dbReference type="Proteomes" id="UP001301958">
    <property type="component" value="Unassembled WGS sequence"/>
</dbReference>
<evidence type="ECO:0000256" key="2">
    <source>
        <dbReference type="ARBA" id="ARBA00022723"/>
    </source>
</evidence>
<evidence type="ECO:0000259" key="6">
    <source>
        <dbReference type="SMART" id="SM00849"/>
    </source>
</evidence>
<dbReference type="Gene3D" id="3.60.15.10">
    <property type="entry name" value="Ribonuclease Z/Hydroxyacylglutathione hydrolase-like"/>
    <property type="match status" value="1"/>
</dbReference>
<name>A0AAN7BSA5_9PEZI</name>
<dbReference type="CDD" id="cd07730">
    <property type="entry name" value="metallo-hydrolase-like_MBL-fold"/>
    <property type="match status" value="1"/>
</dbReference>
<dbReference type="EMBL" id="MU865315">
    <property type="protein sequence ID" value="KAK4228771.1"/>
    <property type="molecule type" value="Genomic_DNA"/>
</dbReference>